<dbReference type="PANTHER" id="PTHR30175:SF3">
    <property type="entry name" value="PTS SYSTEM N-ACETYLMURAMIC ACID-SPECIFIC EIIBC COMPONENT"/>
    <property type="match status" value="1"/>
</dbReference>
<dbReference type="RefSeq" id="WP_085499135.1">
    <property type="nucleotide sequence ID" value="NZ_FXAZ01000014.1"/>
</dbReference>
<proteinExistence type="predicted"/>
<dbReference type="GO" id="GO:0008982">
    <property type="term" value="F:protein-N(PI)-phosphohistidine-sugar phosphotransferase activity"/>
    <property type="evidence" value="ECO:0007669"/>
    <property type="project" value="InterPro"/>
</dbReference>
<dbReference type="InterPro" id="IPR003352">
    <property type="entry name" value="PTS_EIIC"/>
</dbReference>
<dbReference type="GO" id="GO:0009401">
    <property type="term" value="P:phosphoenolpyruvate-dependent sugar phosphotransferase system"/>
    <property type="evidence" value="ECO:0007669"/>
    <property type="project" value="UniProtKB-KW"/>
</dbReference>
<dbReference type="PANTHER" id="PTHR30175">
    <property type="entry name" value="PHOSPHOTRANSFERASE SYSTEM TRANSPORT PROTEIN"/>
    <property type="match status" value="1"/>
</dbReference>
<protein>
    <submittedName>
        <fullName evidence="15">PTS system IIB component, Glc family /PTS system IIC component, Glc family</fullName>
    </submittedName>
</protein>
<evidence type="ECO:0000256" key="4">
    <source>
        <dbReference type="ARBA" id="ARBA00022597"/>
    </source>
</evidence>
<feature type="domain" description="PTS EIIC type-1" evidence="14">
    <location>
        <begin position="122"/>
        <end position="484"/>
    </location>
</feature>
<dbReference type="Proteomes" id="UP000193834">
    <property type="component" value="Unassembled WGS sequence"/>
</dbReference>
<dbReference type="GO" id="GO:0005886">
    <property type="term" value="C:plasma membrane"/>
    <property type="evidence" value="ECO:0007669"/>
    <property type="project" value="UniProtKB-SubCell"/>
</dbReference>
<feature type="transmembrane region" description="Helical" evidence="12">
    <location>
        <begin position="449"/>
        <end position="472"/>
    </location>
</feature>
<keyword evidence="7 12" id="KW-0812">Transmembrane</keyword>
<feature type="active site" description="Phosphocysteine intermediate; for EIIB activity" evidence="11">
    <location>
        <position position="27"/>
    </location>
</feature>
<evidence type="ECO:0000259" key="14">
    <source>
        <dbReference type="PROSITE" id="PS51103"/>
    </source>
</evidence>
<keyword evidence="3" id="KW-1003">Cell membrane</keyword>
<dbReference type="SUPFAM" id="SSF55604">
    <property type="entry name" value="Glucose permease domain IIB"/>
    <property type="match status" value="1"/>
</dbReference>
<feature type="transmembrane region" description="Helical" evidence="12">
    <location>
        <begin position="337"/>
        <end position="359"/>
    </location>
</feature>
<keyword evidence="4" id="KW-0762">Sugar transport</keyword>
<feature type="transmembrane region" description="Helical" evidence="12">
    <location>
        <begin position="371"/>
        <end position="389"/>
    </location>
</feature>
<dbReference type="InterPro" id="IPR036878">
    <property type="entry name" value="Glu_permease_IIB"/>
</dbReference>
<organism evidence="15 16">
    <name type="scientific">Paenibacillus aquistagni</name>
    <dbReference type="NCBI Taxonomy" id="1852522"/>
    <lineage>
        <taxon>Bacteria</taxon>
        <taxon>Bacillati</taxon>
        <taxon>Bacillota</taxon>
        <taxon>Bacilli</taxon>
        <taxon>Bacillales</taxon>
        <taxon>Paenibacillaceae</taxon>
        <taxon>Paenibacillus</taxon>
    </lineage>
</organism>
<evidence type="ECO:0000256" key="5">
    <source>
        <dbReference type="ARBA" id="ARBA00022679"/>
    </source>
</evidence>
<name>A0A1X7M055_9BACL</name>
<reference evidence="15 16" key="1">
    <citation type="submission" date="2017-04" db="EMBL/GenBank/DDBJ databases">
        <authorList>
            <person name="Afonso C.L."/>
            <person name="Miller P.J."/>
            <person name="Scott M.A."/>
            <person name="Spackman E."/>
            <person name="Goraichik I."/>
            <person name="Dimitrov K.M."/>
            <person name="Suarez D.L."/>
            <person name="Swayne D.E."/>
        </authorList>
    </citation>
    <scope>NUCLEOTIDE SEQUENCE [LARGE SCALE GENOMIC DNA]</scope>
    <source>
        <strain evidence="15 16">11</strain>
    </source>
</reference>
<keyword evidence="2" id="KW-0813">Transport</keyword>
<dbReference type="AlphaFoldDB" id="A0A1X7M055"/>
<keyword evidence="9 12" id="KW-1133">Transmembrane helix</keyword>
<evidence type="ECO:0000256" key="2">
    <source>
        <dbReference type="ARBA" id="ARBA00022448"/>
    </source>
</evidence>
<evidence type="ECO:0000259" key="13">
    <source>
        <dbReference type="PROSITE" id="PS51098"/>
    </source>
</evidence>
<evidence type="ECO:0000256" key="9">
    <source>
        <dbReference type="ARBA" id="ARBA00022989"/>
    </source>
</evidence>
<evidence type="ECO:0000256" key="11">
    <source>
        <dbReference type="PROSITE-ProRule" id="PRU00421"/>
    </source>
</evidence>
<feature type="domain" description="PTS EIIB type-1" evidence="13">
    <location>
        <begin position="5"/>
        <end position="87"/>
    </location>
</feature>
<keyword evidence="10 12" id="KW-0472">Membrane</keyword>
<dbReference type="InterPro" id="IPR013013">
    <property type="entry name" value="PTS_EIIC_1"/>
</dbReference>
<dbReference type="InterPro" id="IPR018113">
    <property type="entry name" value="PTrfase_EIIB_Cys"/>
</dbReference>
<dbReference type="EMBL" id="FXAZ01000014">
    <property type="protein sequence ID" value="SMG59556.1"/>
    <property type="molecule type" value="Genomic_DNA"/>
</dbReference>
<dbReference type="PROSITE" id="PS01035">
    <property type="entry name" value="PTS_EIIB_TYPE_1_CYS"/>
    <property type="match status" value="1"/>
</dbReference>
<evidence type="ECO:0000256" key="12">
    <source>
        <dbReference type="SAM" id="Phobius"/>
    </source>
</evidence>
<dbReference type="FunFam" id="3.30.1360.60:FF:000001">
    <property type="entry name" value="PTS system glucose-specific IIBC component PtsG"/>
    <property type="match status" value="1"/>
</dbReference>
<dbReference type="GO" id="GO:0090588">
    <property type="term" value="F:protein-phosphocysteine-N-acetylmuramate phosphotransferase system transporter activity"/>
    <property type="evidence" value="ECO:0007669"/>
    <property type="project" value="TreeGrafter"/>
</dbReference>
<keyword evidence="8" id="KW-0418">Kinase</keyword>
<dbReference type="Gene3D" id="3.30.1360.60">
    <property type="entry name" value="Glucose permease domain IIB"/>
    <property type="match status" value="1"/>
</dbReference>
<dbReference type="Pfam" id="PF00367">
    <property type="entry name" value="PTS_EIIB"/>
    <property type="match status" value="1"/>
</dbReference>
<evidence type="ECO:0000256" key="3">
    <source>
        <dbReference type="ARBA" id="ARBA00022475"/>
    </source>
</evidence>
<evidence type="ECO:0000313" key="16">
    <source>
        <dbReference type="Proteomes" id="UP000193834"/>
    </source>
</evidence>
<accession>A0A1X7M055</accession>
<dbReference type="Pfam" id="PF02378">
    <property type="entry name" value="PTS_EIIC"/>
    <property type="match status" value="1"/>
</dbReference>
<evidence type="ECO:0000256" key="6">
    <source>
        <dbReference type="ARBA" id="ARBA00022683"/>
    </source>
</evidence>
<evidence type="ECO:0000313" key="15">
    <source>
        <dbReference type="EMBL" id="SMG59556.1"/>
    </source>
</evidence>
<dbReference type="PROSITE" id="PS51098">
    <property type="entry name" value="PTS_EIIB_TYPE_1"/>
    <property type="match status" value="1"/>
</dbReference>
<dbReference type="GO" id="GO:0016301">
    <property type="term" value="F:kinase activity"/>
    <property type="evidence" value="ECO:0007669"/>
    <property type="project" value="UniProtKB-KW"/>
</dbReference>
<keyword evidence="5" id="KW-0808">Transferase</keyword>
<feature type="transmembrane region" description="Helical" evidence="12">
    <location>
        <begin position="305"/>
        <end position="325"/>
    </location>
</feature>
<evidence type="ECO:0000256" key="1">
    <source>
        <dbReference type="ARBA" id="ARBA00004651"/>
    </source>
</evidence>
<evidence type="ECO:0000256" key="8">
    <source>
        <dbReference type="ARBA" id="ARBA00022777"/>
    </source>
</evidence>
<evidence type="ECO:0000256" key="7">
    <source>
        <dbReference type="ARBA" id="ARBA00022692"/>
    </source>
</evidence>
<feature type="transmembrane region" description="Helical" evidence="12">
    <location>
        <begin position="164"/>
        <end position="185"/>
    </location>
</feature>
<evidence type="ECO:0000256" key="10">
    <source>
        <dbReference type="ARBA" id="ARBA00023136"/>
    </source>
</evidence>
<sequence>MNPNRALAEEILEAVGGASNIHNFTNCITRLRINLVDRSLIDEPRIKNTKGVMGVVDDETYQIVLGPGTVKKVADELASIIESGGEACSKPASKPANADSKGQDIKAELKKKNNTPFKNFLRKIGNIFIPLIPALVGAGLINGIAGLMANLMKTGFSPEWMVTLQPIVSVIGSAFFLYLTVFAGVNAAKEFGGTPSLGGAVSAIIIAPSVANISYTYPVFGEITLSPGQGGIIGAIFAAVLISYIEKWVRKRVPAAIDIIVTPTIALLVVGLITIFVFMPLAGVISQAIGTATTWLLAHGGLLSGFVLAASFLPLVMFGLHQALIPIHAELITQFGYTALLPILAMAGAGQVGAAIAIYMKLKHNKSMRNLIKGVLPVGFLGIGEPLIYGVSLPLGRPFITACIGGGFGGAVLGLYAMSGNFIGSMAIGPSGLVLVPLVTGPLGIGASIVGYLLGLVSSYIGGFLLTYFFGFTKELLLEHNKDN</sequence>
<dbReference type="STRING" id="1852522.SAMN06295960_4969"/>
<feature type="transmembrane region" description="Helical" evidence="12">
    <location>
        <begin position="197"/>
        <end position="217"/>
    </location>
</feature>
<keyword evidence="6" id="KW-0598">Phosphotransferase system</keyword>
<feature type="transmembrane region" description="Helical" evidence="12">
    <location>
        <begin position="223"/>
        <end position="244"/>
    </location>
</feature>
<dbReference type="InterPro" id="IPR050558">
    <property type="entry name" value="PTS_Sugar-Specific_Components"/>
</dbReference>
<dbReference type="CDD" id="cd00212">
    <property type="entry name" value="PTS_IIB_glc"/>
    <property type="match status" value="1"/>
</dbReference>
<feature type="transmembrane region" description="Helical" evidence="12">
    <location>
        <begin position="127"/>
        <end position="152"/>
    </location>
</feature>
<gene>
    <name evidence="15" type="ORF">SAMN06295960_4969</name>
</gene>
<dbReference type="OrthoDB" id="9769191at2"/>
<comment type="subcellular location">
    <subcellularLocation>
        <location evidence="1">Cell membrane</location>
        <topology evidence="1">Multi-pass membrane protein</topology>
    </subcellularLocation>
</comment>
<dbReference type="InterPro" id="IPR001996">
    <property type="entry name" value="PTS_IIB_1"/>
</dbReference>
<keyword evidence="16" id="KW-1185">Reference proteome</keyword>
<dbReference type="PROSITE" id="PS51103">
    <property type="entry name" value="PTS_EIIC_TYPE_1"/>
    <property type="match status" value="1"/>
</dbReference>